<accession>A0A378F6C2</accession>
<evidence type="ECO:0000256" key="4">
    <source>
        <dbReference type="ARBA" id="ARBA00022840"/>
    </source>
</evidence>
<proteinExistence type="predicted"/>
<dbReference type="Gene3D" id="1.20.1110.10">
    <property type="entry name" value="Calcium-transporting ATPase, transmembrane domain"/>
    <property type="match status" value="1"/>
</dbReference>
<dbReference type="GO" id="GO:0015662">
    <property type="term" value="F:P-type ion transporter activity"/>
    <property type="evidence" value="ECO:0007669"/>
    <property type="project" value="UniProtKB-ARBA"/>
</dbReference>
<keyword evidence="3" id="KW-0547">Nucleotide-binding</keyword>
<evidence type="ECO:0000256" key="2">
    <source>
        <dbReference type="ARBA" id="ARBA00022692"/>
    </source>
</evidence>
<name>A0A378F6C2_KLEPN</name>
<keyword evidence="8" id="KW-0378">Hydrolase</keyword>
<evidence type="ECO:0000313" key="9">
    <source>
        <dbReference type="Proteomes" id="UP000255167"/>
    </source>
</evidence>
<keyword evidence="6" id="KW-1133">Transmembrane helix</keyword>
<dbReference type="SUPFAM" id="SSF81660">
    <property type="entry name" value="Metal cation-transporting ATPase, ATP-binding domain N"/>
    <property type="match status" value="1"/>
</dbReference>
<dbReference type="PANTHER" id="PTHR42861">
    <property type="entry name" value="CALCIUM-TRANSPORTING ATPASE"/>
    <property type="match status" value="1"/>
</dbReference>
<dbReference type="Gene3D" id="3.40.1110.10">
    <property type="entry name" value="Calcium-transporting ATPase, cytoplasmic domain N"/>
    <property type="match status" value="1"/>
</dbReference>
<keyword evidence="4" id="KW-0067">ATP-binding</keyword>
<dbReference type="GO" id="GO:0016787">
    <property type="term" value="F:hydrolase activity"/>
    <property type="evidence" value="ECO:0007669"/>
    <property type="project" value="UniProtKB-KW"/>
</dbReference>
<organism evidence="8 9">
    <name type="scientific">Klebsiella pneumoniae</name>
    <dbReference type="NCBI Taxonomy" id="573"/>
    <lineage>
        <taxon>Bacteria</taxon>
        <taxon>Pseudomonadati</taxon>
        <taxon>Pseudomonadota</taxon>
        <taxon>Gammaproteobacteria</taxon>
        <taxon>Enterobacterales</taxon>
        <taxon>Enterobacteriaceae</taxon>
        <taxon>Klebsiella/Raoultella group</taxon>
        <taxon>Klebsiella</taxon>
        <taxon>Klebsiella pneumoniae complex</taxon>
    </lineage>
</organism>
<keyword evidence="5" id="KW-1278">Translocase</keyword>
<dbReference type="PROSITE" id="PS00154">
    <property type="entry name" value="ATPASE_E1_E2"/>
    <property type="match status" value="1"/>
</dbReference>
<dbReference type="Gene3D" id="3.40.50.1000">
    <property type="entry name" value="HAD superfamily/HAD-like"/>
    <property type="match status" value="1"/>
</dbReference>
<dbReference type="InterPro" id="IPR023214">
    <property type="entry name" value="HAD_sf"/>
</dbReference>
<dbReference type="AlphaFoldDB" id="A0A378F6C2"/>
<evidence type="ECO:0000256" key="3">
    <source>
        <dbReference type="ARBA" id="ARBA00022741"/>
    </source>
</evidence>
<evidence type="ECO:0000256" key="6">
    <source>
        <dbReference type="ARBA" id="ARBA00022989"/>
    </source>
</evidence>
<dbReference type="EC" id="3.6.3.-" evidence="8"/>
<sequence>MARKRAIIRKLPTVETLGAMTVVCSDKTGTLTMNEMTVKAIITADCCYRVEGDSYEPQGRIFLEGSDEPVQVQPGTVLETWLRTIDLCNDSQLTQDERGLWGITGGPTEGALKVLAAKAQLRRWRPVWWPRSPLTRSTNICRPCSTSMAMPGC</sequence>
<gene>
    <name evidence="8" type="primary">ctpF_3</name>
    <name evidence="8" type="ORF">NCTC9617_02175</name>
</gene>
<dbReference type="FunFam" id="3.40.50.1000:FF:000001">
    <property type="entry name" value="Phospholipid-transporting ATPase IC"/>
    <property type="match status" value="1"/>
</dbReference>
<evidence type="ECO:0000256" key="1">
    <source>
        <dbReference type="ARBA" id="ARBA00004141"/>
    </source>
</evidence>
<dbReference type="InterPro" id="IPR018303">
    <property type="entry name" value="ATPase_P-typ_P_site"/>
</dbReference>
<dbReference type="GO" id="GO:0016020">
    <property type="term" value="C:membrane"/>
    <property type="evidence" value="ECO:0007669"/>
    <property type="project" value="UniProtKB-SubCell"/>
</dbReference>
<dbReference type="GO" id="GO:0005524">
    <property type="term" value="F:ATP binding"/>
    <property type="evidence" value="ECO:0007669"/>
    <property type="project" value="UniProtKB-KW"/>
</dbReference>
<evidence type="ECO:0000256" key="5">
    <source>
        <dbReference type="ARBA" id="ARBA00022967"/>
    </source>
</evidence>
<dbReference type="EMBL" id="UGNC01000004">
    <property type="protein sequence ID" value="STW40631.1"/>
    <property type="molecule type" value="Genomic_DNA"/>
</dbReference>
<keyword evidence="2" id="KW-0812">Transmembrane</keyword>
<dbReference type="Proteomes" id="UP000255167">
    <property type="component" value="Unassembled WGS sequence"/>
</dbReference>
<comment type="subcellular location">
    <subcellularLocation>
        <location evidence="1">Membrane</location>
        <topology evidence="1">Multi-pass membrane protein</topology>
    </subcellularLocation>
</comment>
<reference evidence="8 9" key="1">
    <citation type="submission" date="2018-06" db="EMBL/GenBank/DDBJ databases">
        <authorList>
            <consortium name="Pathogen Informatics"/>
            <person name="Doyle S."/>
        </authorList>
    </citation>
    <scope>NUCLEOTIDE SEQUENCE [LARGE SCALE GENOMIC DNA]</scope>
    <source>
        <strain evidence="8 9">NCTC9617</strain>
    </source>
</reference>
<evidence type="ECO:0000256" key="7">
    <source>
        <dbReference type="ARBA" id="ARBA00023136"/>
    </source>
</evidence>
<keyword evidence="7" id="KW-0472">Membrane</keyword>
<dbReference type="InterPro" id="IPR023299">
    <property type="entry name" value="ATPase_P-typ_cyto_dom_N"/>
</dbReference>
<evidence type="ECO:0000313" key="8">
    <source>
        <dbReference type="EMBL" id="STW40631.1"/>
    </source>
</evidence>
<protein>
    <submittedName>
        <fullName evidence="8">Cation-transporting P-type ATPase</fullName>
        <ecNumber evidence="8">3.6.3.-</ecNumber>
    </submittedName>
</protein>